<name>A0A7Y6A6D6_9CELL</name>
<keyword evidence="3" id="KW-1185">Reference proteome</keyword>
<organism evidence="2 3">
    <name type="scientific">Cellulomonas humilata</name>
    <dbReference type="NCBI Taxonomy" id="144055"/>
    <lineage>
        <taxon>Bacteria</taxon>
        <taxon>Bacillati</taxon>
        <taxon>Actinomycetota</taxon>
        <taxon>Actinomycetes</taxon>
        <taxon>Micrococcales</taxon>
        <taxon>Cellulomonadaceae</taxon>
        <taxon>Cellulomonas</taxon>
    </lineage>
</organism>
<protein>
    <submittedName>
        <fullName evidence="2">Uncharacterized protein</fullName>
    </submittedName>
</protein>
<evidence type="ECO:0000313" key="2">
    <source>
        <dbReference type="EMBL" id="NUU19517.1"/>
    </source>
</evidence>
<dbReference type="EMBL" id="JABMCI010000070">
    <property type="protein sequence ID" value="NUU19517.1"/>
    <property type="molecule type" value="Genomic_DNA"/>
</dbReference>
<reference evidence="2 3" key="1">
    <citation type="submission" date="2020-05" db="EMBL/GenBank/DDBJ databases">
        <title>Genome Sequencing of Type Strains.</title>
        <authorList>
            <person name="Lemaire J.F."/>
            <person name="Inderbitzin P."/>
            <person name="Gregorio O.A."/>
            <person name="Collins S.B."/>
            <person name="Wespe N."/>
            <person name="Knight-Connoni V."/>
        </authorList>
    </citation>
    <scope>NUCLEOTIDE SEQUENCE [LARGE SCALE GENOMIC DNA]</scope>
    <source>
        <strain evidence="2 3">ATCC 25174</strain>
    </source>
</reference>
<dbReference type="RefSeq" id="WP_175349379.1">
    <property type="nucleotide sequence ID" value="NZ_JABMCI010000070.1"/>
</dbReference>
<gene>
    <name evidence="2" type="ORF">HP550_19895</name>
</gene>
<sequence>MWGAIAPIIRWPLYSPARFATVVVLALVGVFVIGETNDDASSAAPVATTASPMPSTDDTSPSSSSTPTSTVANENSATDELSVDPADDDASARAADTAAAFVAAWARPDLDVQTWSAGVRPLATTELWSTGLSMTEPSSTPDVTVRGEPRQVAMNAEEGVLDVPTTGPWVRVHVVTDPDGSTWLVSRVEPVD</sequence>
<comment type="caution">
    <text evidence="2">The sequence shown here is derived from an EMBL/GenBank/DDBJ whole genome shotgun (WGS) entry which is preliminary data.</text>
</comment>
<feature type="region of interest" description="Disordered" evidence="1">
    <location>
        <begin position="41"/>
        <end position="90"/>
    </location>
</feature>
<dbReference type="Proteomes" id="UP000565724">
    <property type="component" value="Unassembled WGS sequence"/>
</dbReference>
<evidence type="ECO:0000313" key="3">
    <source>
        <dbReference type="Proteomes" id="UP000565724"/>
    </source>
</evidence>
<proteinExistence type="predicted"/>
<accession>A0A7Y6A6D6</accession>
<evidence type="ECO:0000256" key="1">
    <source>
        <dbReference type="SAM" id="MobiDB-lite"/>
    </source>
</evidence>
<dbReference type="AlphaFoldDB" id="A0A7Y6A6D6"/>
<feature type="compositionally biased region" description="Low complexity" evidence="1">
    <location>
        <begin position="41"/>
        <end position="70"/>
    </location>
</feature>